<sequence length="146" mass="16671">MIPWIAVQEAPLDAMALRSVMEDPHAGALVLFEGRARDHHEGRPVLELAYEAYVPMAEKELGLLREKAIERYGLTRCAIHHRIGVVPLTEAAVLVVTSSAHRAESFQAAAWIMDEIKQRVPIWKRERYKDGSESWVECTHRFQMEP</sequence>
<comment type="subunit">
    <text evidence="6">Heterotetramer of 2 MoaD subunits and 2 MoaE subunits. Also stable as homodimer. The enzyme changes between these two forms during catalysis.</text>
</comment>
<dbReference type="EC" id="2.8.1.12" evidence="3"/>
<evidence type="ECO:0000256" key="8">
    <source>
        <dbReference type="ARBA" id="ARBA00030407"/>
    </source>
</evidence>
<evidence type="ECO:0000256" key="4">
    <source>
        <dbReference type="ARBA" id="ARBA00013858"/>
    </source>
</evidence>
<evidence type="ECO:0000256" key="10">
    <source>
        <dbReference type="ARBA" id="ARBA00032474"/>
    </source>
</evidence>
<gene>
    <name evidence="12" type="primary">moaE</name>
    <name evidence="12" type="ORF">GETHOR_10360</name>
</gene>
<name>A0ABN6UWD5_9BACT</name>
<reference evidence="13" key="1">
    <citation type="journal article" date="2023" name="Int. J. Syst. Evol. Microbiol.">
        <title>Mesoterricola silvestris gen. nov., sp. nov., Mesoterricola sediminis sp. nov., Geothrix oryzae sp. nov., Geothrix edaphica sp. nov., Geothrix rubra sp. nov., and Geothrix limicola sp. nov., six novel members of Acidobacteriota isolated from soils.</title>
        <authorList>
            <person name="Itoh H."/>
            <person name="Sugisawa Y."/>
            <person name="Mise K."/>
            <person name="Xu Z."/>
            <person name="Kuniyasu M."/>
            <person name="Ushijima N."/>
            <person name="Kawano K."/>
            <person name="Kobayashi E."/>
            <person name="Shiratori Y."/>
            <person name="Masuda Y."/>
            <person name="Senoo K."/>
        </authorList>
    </citation>
    <scope>NUCLEOTIDE SEQUENCE [LARGE SCALE GENOMIC DNA]</scope>
    <source>
        <strain evidence="13">Red222</strain>
    </source>
</reference>
<evidence type="ECO:0000313" key="12">
    <source>
        <dbReference type="EMBL" id="BDU68935.1"/>
    </source>
</evidence>
<dbReference type="EMBL" id="AP027079">
    <property type="protein sequence ID" value="BDU68935.1"/>
    <property type="molecule type" value="Genomic_DNA"/>
</dbReference>
<evidence type="ECO:0000256" key="3">
    <source>
        <dbReference type="ARBA" id="ARBA00011950"/>
    </source>
</evidence>
<proteinExistence type="inferred from homology"/>
<dbReference type="InterPro" id="IPR003448">
    <property type="entry name" value="Mopterin_biosynth_MoaE"/>
</dbReference>
<evidence type="ECO:0000256" key="7">
    <source>
        <dbReference type="ARBA" id="ARBA00029745"/>
    </source>
</evidence>
<comment type="catalytic activity">
    <reaction evidence="11">
        <text>2 [molybdopterin-synthase sulfur-carrier protein]-C-terminal-Gly-aminoethanethioate + cyclic pyranopterin phosphate + H2O = molybdopterin + 2 [molybdopterin-synthase sulfur-carrier protein]-C-terminal Gly-Gly + 2 H(+)</text>
        <dbReference type="Rhea" id="RHEA:26333"/>
        <dbReference type="Rhea" id="RHEA-COMP:12202"/>
        <dbReference type="Rhea" id="RHEA-COMP:19907"/>
        <dbReference type="ChEBI" id="CHEBI:15377"/>
        <dbReference type="ChEBI" id="CHEBI:15378"/>
        <dbReference type="ChEBI" id="CHEBI:58698"/>
        <dbReference type="ChEBI" id="CHEBI:59648"/>
        <dbReference type="ChEBI" id="CHEBI:90778"/>
        <dbReference type="ChEBI" id="CHEBI:232372"/>
        <dbReference type="EC" id="2.8.1.12"/>
    </reaction>
</comment>
<evidence type="ECO:0000256" key="5">
    <source>
        <dbReference type="ARBA" id="ARBA00023150"/>
    </source>
</evidence>
<dbReference type="CDD" id="cd00756">
    <property type="entry name" value="MoaE"/>
    <property type="match status" value="1"/>
</dbReference>
<evidence type="ECO:0000256" key="11">
    <source>
        <dbReference type="ARBA" id="ARBA00049878"/>
    </source>
</evidence>
<dbReference type="InterPro" id="IPR036563">
    <property type="entry name" value="MoaE_sf"/>
</dbReference>
<evidence type="ECO:0000256" key="2">
    <source>
        <dbReference type="ARBA" id="ARBA00005426"/>
    </source>
</evidence>
<protein>
    <recommendedName>
        <fullName evidence="4">Molybdopterin synthase catalytic subunit</fullName>
        <ecNumber evidence="3">2.8.1.12</ecNumber>
    </recommendedName>
    <alternativeName>
        <fullName evidence="9">MPT synthase subunit 2</fullName>
    </alternativeName>
    <alternativeName>
        <fullName evidence="7">Molybdenum cofactor biosynthesis protein E</fullName>
    </alternativeName>
    <alternativeName>
        <fullName evidence="8">Molybdopterin-converting factor large subunit</fullName>
    </alternativeName>
    <alternativeName>
        <fullName evidence="10">Molybdopterin-converting factor subunit 2</fullName>
    </alternativeName>
</protein>
<evidence type="ECO:0000256" key="1">
    <source>
        <dbReference type="ARBA" id="ARBA00005046"/>
    </source>
</evidence>
<dbReference type="RefSeq" id="WP_286355570.1">
    <property type="nucleotide sequence ID" value="NZ_AP027079.1"/>
</dbReference>
<evidence type="ECO:0000313" key="13">
    <source>
        <dbReference type="Proteomes" id="UP001242010"/>
    </source>
</evidence>
<accession>A0ABN6UWD5</accession>
<dbReference type="Pfam" id="PF02391">
    <property type="entry name" value="MoaE"/>
    <property type="match status" value="1"/>
</dbReference>
<dbReference type="Gene3D" id="3.90.1170.40">
    <property type="entry name" value="Molybdopterin biosynthesis MoaE subunit"/>
    <property type="match status" value="1"/>
</dbReference>
<evidence type="ECO:0000256" key="6">
    <source>
        <dbReference type="ARBA" id="ARBA00026066"/>
    </source>
</evidence>
<dbReference type="SUPFAM" id="SSF54690">
    <property type="entry name" value="Molybdopterin synthase subunit MoaE"/>
    <property type="match status" value="1"/>
</dbReference>
<organism evidence="12 13">
    <name type="scientific">Geothrix oryzae</name>
    <dbReference type="NCBI Taxonomy" id="2927975"/>
    <lineage>
        <taxon>Bacteria</taxon>
        <taxon>Pseudomonadati</taxon>
        <taxon>Acidobacteriota</taxon>
        <taxon>Holophagae</taxon>
        <taxon>Holophagales</taxon>
        <taxon>Holophagaceae</taxon>
        <taxon>Geothrix</taxon>
    </lineage>
</organism>
<dbReference type="Proteomes" id="UP001242010">
    <property type="component" value="Chromosome"/>
</dbReference>
<dbReference type="PANTHER" id="PTHR23404">
    <property type="entry name" value="MOLYBDOPTERIN SYNTHASE RELATED"/>
    <property type="match status" value="1"/>
</dbReference>
<comment type="similarity">
    <text evidence="2">Belongs to the MoaE family.</text>
</comment>
<keyword evidence="5" id="KW-0501">Molybdenum cofactor biosynthesis</keyword>
<evidence type="ECO:0000256" key="9">
    <source>
        <dbReference type="ARBA" id="ARBA00030781"/>
    </source>
</evidence>
<keyword evidence="13" id="KW-1185">Reference proteome</keyword>
<comment type="pathway">
    <text evidence="1">Cofactor biosynthesis; molybdopterin biosynthesis.</text>
</comment>